<evidence type="ECO:0000256" key="1">
    <source>
        <dbReference type="SAM" id="SignalP"/>
    </source>
</evidence>
<protein>
    <submittedName>
        <fullName evidence="2">OmpA family protein</fullName>
    </submittedName>
</protein>
<name>A0A370WVV8_9GAMM</name>
<accession>A0A370WVV8</accession>
<feature type="signal peptide" evidence="1">
    <location>
        <begin position="1"/>
        <end position="22"/>
    </location>
</feature>
<reference evidence="2 3" key="1">
    <citation type="submission" date="2018-07" db="EMBL/GenBank/DDBJ databases">
        <title>Dyella monticola sp. nov. and Dyella psychrodurans sp. nov. isolated from monsoon evergreen broad-leaved forest soil of Dinghu Mountain, China.</title>
        <authorList>
            <person name="Gao Z."/>
            <person name="Qiu L."/>
        </authorList>
    </citation>
    <scope>NUCLEOTIDE SEQUENCE [LARGE SCALE GENOMIC DNA]</scope>
    <source>
        <strain evidence="2 3">4MSK11</strain>
    </source>
</reference>
<dbReference type="EMBL" id="QRBF01000010">
    <property type="protein sequence ID" value="RDS80272.1"/>
    <property type="molecule type" value="Genomic_DNA"/>
</dbReference>
<keyword evidence="1" id="KW-0732">Signal</keyword>
<organism evidence="2 3">
    <name type="scientific">Dyella psychrodurans</name>
    <dbReference type="NCBI Taxonomy" id="1927960"/>
    <lineage>
        <taxon>Bacteria</taxon>
        <taxon>Pseudomonadati</taxon>
        <taxon>Pseudomonadota</taxon>
        <taxon>Gammaproteobacteria</taxon>
        <taxon>Lysobacterales</taxon>
        <taxon>Rhodanobacteraceae</taxon>
        <taxon>Dyella</taxon>
    </lineage>
</organism>
<keyword evidence="3" id="KW-1185">Reference proteome</keyword>
<gene>
    <name evidence="2" type="ORF">DWU99_19255</name>
</gene>
<feature type="non-terminal residue" evidence="2">
    <location>
        <position position="39"/>
    </location>
</feature>
<evidence type="ECO:0000313" key="3">
    <source>
        <dbReference type="Proteomes" id="UP000255334"/>
    </source>
</evidence>
<evidence type="ECO:0000313" key="2">
    <source>
        <dbReference type="EMBL" id="RDS80272.1"/>
    </source>
</evidence>
<proteinExistence type="predicted"/>
<comment type="caution">
    <text evidence="2">The sequence shown here is derived from an EMBL/GenBank/DDBJ whole genome shotgun (WGS) entry which is preliminary data.</text>
</comment>
<dbReference type="Proteomes" id="UP000255334">
    <property type="component" value="Unassembled WGS sequence"/>
</dbReference>
<feature type="chain" id="PRO_5017068983" evidence="1">
    <location>
        <begin position="23"/>
        <end position="39"/>
    </location>
</feature>
<dbReference type="AlphaFoldDB" id="A0A370WVV8"/>
<sequence>MKHKGLYFLIALALGGVGAVHAQDNTAAPAAPASSSSSS</sequence>